<evidence type="ECO:0000256" key="3">
    <source>
        <dbReference type="ARBA" id="ARBA00020978"/>
    </source>
</evidence>
<comment type="caution">
    <text evidence="8">The sequence shown here is derived from an EMBL/GenBank/DDBJ whole genome shotgun (WGS) entry which is preliminary data.</text>
</comment>
<keyword evidence="5" id="KW-0653">Protein transport</keyword>
<keyword evidence="7" id="KW-0472">Membrane</keyword>
<evidence type="ECO:0000256" key="5">
    <source>
        <dbReference type="ARBA" id="ARBA00022927"/>
    </source>
</evidence>
<keyword evidence="6" id="KW-0333">Golgi apparatus</keyword>
<dbReference type="Proteomes" id="UP000663852">
    <property type="component" value="Unassembled WGS sequence"/>
</dbReference>
<comment type="similarity">
    <text evidence="2">Belongs to the COG1 family.</text>
</comment>
<evidence type="ECO:0000256" key="4">
    <source>
        <dbReference type="ARBA" id="ARBA00022448"/>
    </source>
</evidence>
<dbReference type="GO" id="GO:0015031">
    <property type="term" value="P:protein transport"/>
    <property type="evidence" value="ECO:0007669"/>
    <property type="project" value="UniProtKB-KW"/>
</dbReference>
<accession>A0A814F361</accession>
<organism evidence="8 9">
    <name type="scientific">Adineta ricciae</name>
    <name type="common">Rotifer</name>
    <dbReference type="NCBI Taxonomy" id="249248"/>
    <lineage>
        <taxon>Eukaryota</taxon>
        <taxon>Metazoa</taxon>
        <taxon>Spiralia</taxon>
        <taxon>Gnathifera</taxon>
        <taxon>Rotifera</taxon>
        <taxon>Eurotatoria</taxon>
        <taxon>Bdelloidea</taxon>
        <taxon>Adinetida</taxon>
        <taxon>Adinetidae</taxon>
        <taxon>Adineta</taxon>
    </lineage>
</organism>
<dbReference type="OrthoDB" id="46189at2759"/>
<evidence type="ECO:0000256" key="7">
    <source>
        <dbReference type="ARBA" id="ARBA00023136"/>
    </source>
</evidence>
<evidence type="ECO:0000256" key="1">
    <source>
        <dbReference type="ARBA" id="ARBA00004395"/>
    </source>
</evidence>
<dbReference type="GO" id="GO:0006891">
    <property type="term" value="P:intra-Golgi vesicle-mediated transport"/>
    <property type="evidence" value="ECO:0007669"/>
    <property type="project" value="InterPro"/>
</dbReference>
<dbReference type="PANTHER" id="PTHR31658:SF0">
    <property type="entry name" value="CONSERVED OLIGOMERIC GOLGI COMPLEX SUBUNIT 1"/>
    <property type="match status" value="1"/>
</dbReference>
<evidence type="ECO:0000313" key="8">
    <source>
        <dbReference type="EMBL" id="CAF0976004.1"/>
    </source>
</evidence>
<gene>
    <name evidence="8" type="ORF">EDS130_LOCUS13619</name>
</gene>
<proteinExistence type="inferred from homology"/>
<dbReference type="InterPro" id="IPR033370">
    <property type="entry name" value="COG1"/>
</dbReference>
<dbReference type="Pfam" id="PF08700">
    <property type="entry name" value="VPS51_Exo84_N"/>
    <property type="match status" value="1"/>
</dbReference>
<dbReference type="PANTHER" id="PTHR31658">
    <property type="entry name" value="CONSERVED OLIGOMERIC GOLGI COMPLEX SUBUNIT 1"/>
    <property type="match status" value="1"/>
</dbReference>
<keyword evidence="4" id="KW-0813">Transport</keyword>
<evidence type="ECO:0000256" key="6">
    <source>
        <dbReference type="ARBA" id="ARBA00023034"/>
    </source>
</evidence>
<evidence type="ECO:0000313" key="9">
    <source>
        <dbReference type="Proteomes" id="UP000663852"/>
    </source>
</evidence>
<protein>
    <recommendedName>
        <fullName evidence="3">Conserved oligomeric Golgi complex subunit 1</fullName>
    </recommendedName>
</protein>
<comment type="subcellular location">
    <subcellularLocation>
        <location evidence="1">Golgi apparatus membrane</location>
        <topology evidence="1">Peripheral membrane protein</topology>
    </subcellularLocation>
</comment>
<dbReference type="GO" id="GO:0000139">
    <property type="term" value="C:Golgi membrane"/>
    <property type="evidence" value="ECO:0007669"/>
    <property type="project" value="UniProtKB-SubCell"/>
</dbReference>
<reference evidence="8" key="1">
    <citation type="submission" date="2021-02" db="EMBL/GenBank/DDBJ databases">
        <authorList>
            <person name="Nowell W R."/>
        </authorList>
    </citation>
    <scope>NUCLEOTIDE SEQUENCE</scope>
</reference>
<dbReference type="AlphaFoldDB" id="A0A814F361"/>
<sequence length="958" mass="110293">MEIEKLDIDSIFVKYTINEIRDIEQKIKDDMERKKEELRSMVGERYRDLIEAADAIFEMKTCAKGVEQFVHLLNEKCGKIDHTLLTQPSSSNLKSDKQFFKLTIVNSVKILTETRRRCWTFLEEKNFAAAARQYSLAQHMSALLSSNTMDDQLDNEAQKAIVAATRLWHQTRQMKATILEKCRLYLKNTDTDVQILANALSTLVVFGNKTIEQVLNDLLSAKLDMIKDSYEKVDIKQASKDTVRQLVVLFINTIFQLDILFSKNDNTTDKYDQLKTHVLTYYNASNDQKNNNVVSKTILSIEQQQMLNMQETFLKNCDPVDLSEFESRQQELVQTIVEKWLHQALDLVKTGLGVLLNRVTSLKALLHLKTSLVSLLAEERMQQWRIVCNRLLNGNDKEIRLWNDLIKVELRARAKQVLHARFDQFNQTAVQKIEQCLEGFQKSVNKTDKSSLEFNVLDYIWSNVDNNIPSDYVWTPSTSRTPIGDAKFSLKAVAISMDLQNLCRELDDELRQVLDDVNEFSVADGSSNSTPSDSILSTTNTNQSMYSDSGFVEEHLEECVIQFCTAFLAHLKQIANDNEKVGDEERTLTSLVWLGSCARAIPIICKNLKNALELVMNNANDATSSPALDRKMRGISQPKRTLEKTEKTSWLKTREMFMTTHIDLFKQWIIHLSANIDMHLRNKLLTFLDDMPTLIWDEIEIEESLESDKTYKSLIRVPMYCTPFIEELLFYSCQQINQALAHGLDKELSLEMSYRLLLTFLNVYESWWSSESEKRANVKRIQTRVIQIVYDLRFVHMLLERKDNSTITKDINERFSKLIETIENEIDPFDLNVLSPYMQAHLQKIVPRSSLLFGPLITNDRLIPAKPLTMNTQETNNILSLSSCSQRFSLLPIATNLPSTSTNKAIVSKGNVVKTDMIHQQEHHQTSNDSNSGSFRPLTTNVAEVATYYSKWFQNMVK</sequence>
<dbReference type="EMBL" id="CAJNOJ010000054">
    <property type="protein sequence ID" value="CAF0976004.1"/>
    <property type="molecule type" value="Genomic_DNA"/>
</dbReference>
<evidence type="ECO:0000256" key="2">
    <source>
        <dbReference type="ARBA" id="ARBA00006653"/>
    </source>
</evidence>
<dbReference type="GO" id="GO:0017119">
    <property type="term" value="C:Golgi transport complex"/>
    <property type="evidence" value="ECO:0007669"/>
    <property type="project" value="InterPro"/>
</dbReference>
<name>A0A814F361_ADIRI</name>